<dbReference type="Pfam" id="PF01761">
    <property type="entry name" value="DHQ_synthase"/>
    <property type="match status" value="1"/>
</dbReference>
<evidence type="ECO:0000256" key="2">
    <source>
        <dbReference type="ARBA" id="ARBA00001941"/>
    </source>
</evidence>
<dbReference type="CDD" id="cd08195">
    <property type="entry name" value="DHQS"/>
    <property type="match status" value="1"/>
</dbReference>
<protein>
    <recommendedName>
        <fullName evidence="10">3-dehydroquinate synthase</fullName>
        <ecNumber evidence="10">4.2.3.4</ecNumber>
    </recommendedName>
</protein>
<keyword evidence="5" id="KW-0547">Nucleotide-binding</keyword>
<evidence type="ECO:0000256" key="10">
    <source>
        <dbReference type="NCBIfam" id="TIGR01357"/>
    </source>
</evidence>
<evidence type="ECO:0000256" key="4">
    <source>
        <dbReference type="ARBA" id="ARBA00022723"/>
    </source>
</evidence>
<dbReference type="PIRSF" id="PIRSF001455">
    <property type="entry name" value="DHQ_synth"/>
    <property type="match status" value="1"/>
</dbReference>
<keyword evidence="7" id="KW-0520">NAD</keyword>
<comment type="caution">
    <text evidence="13">The sequence shown here is derived from an EMBL/GenBank/DDBJ whole genome shotgun (WGS) entry which is preliminary data.</text>
</comment>
<evidence type="ECO:0000259" key="12">
    <source>
        <dbReference type="Pfam" id="PF24621"/>
    </source>
</evidence>
<evidence type="ECO:0000256" key="5">
    <source>
        <dbReference type="ARBA" id="ARBA00022741"/>
    </source>
</evidence>
<feature type="domain" description="3-dehydroquinate synthase N-terminal" evidence="11">
    <location>
        <begin position="53"/>
        <end position="164"/>
    </location>
</feature>
<gene>
    <name evidence="13" type="primary">aroB</name>
    <name evidence="13" type="ORF">MM239_11955</name>
</gene>
<dbReference type="InterPro" id="IPR030963">
    <property type="entry name" value="DHQ_synth_fam"/>
</dbReference>
<dbReference type="Gene3D" id="3.40.50.1970">
    <property type="match status" value="1"/>
</dbReference>
<keyword evidence="6" id="KW-0862">Zinc</keyword>
<keyword evidence="9" id="KW-0170">Cobalt</keyword>
<evidence type="ECO:0000256" key="1">
    <source>
        <dbReference type="ARBA" id="ARBA00001911"/>
    </source>
</evidence>
<dbReference type="InterPro" id="IPR030960">
    <property type="entry name" value="DHQS/DOIS_N"/>
</dbReference>
<evidence type="ECO:0000256" key="8">
    <source>
        <dbReference type="ARBA" id="ARBA00023239"/>
    </source>
</evidence>
<dbReference type="InterPro" id="IPR056179">
    <property type="entry name" value="DHQS_C"/>
</dbReference>
<name>A0ABS9V110_9BACT</name>
<dbReference type="GO" id="GO:0003856">
    <property type="term" value="F:3-dehydroquinate synthase activity"/>
    <property type="evidence" value="ECO:0007669"/>
    <property type="project" value="UniProtKB-EC"/>
</dbReference>
<dbReference type="InterPro" id="IPR016037">
    <property type="entry name" value="DHQ_synth_AroB"/>
</dbReference>
<comment type="function">
    <text evidence="3">Catalyzes the conversion of 3-deoxy-D-arabino-heptulosonate 7-phosphate (DAHP) to dehydroquinate (DHQ).</text>
</comment>
<evidence type="ECO:0000313" key="13">
    <source>
        <dbReference type="EMBL" id="MCH7410112.1"/>
    </source>
</evidence>
<evidence type="ECO:0000256" key="7">
    <source>
        <dbReference type="ARBA" id="ARBA00023027"/>
    </source>
</evidence>
<dbReference type="Gene3D" id="1.20.1090.10">
    <property type="entry name" value="Dehydroquinate synthase-like - alpha domain"/>
    <property type="match status" value="1"/>
</dbReference>
<keyword evidence="8 13" id="KW-0456">Lyase</keyword>
<evidence type="ECO:0000259" key="11">
    <source>
        <dbReference type="Pfam" id="PF01761"/>
    </source>
</evidence>
<organism evidence="13 14">
    <name type="scientific">Belliella filtrata</name>
    <dbReference type="NCBI Taxonomy" id="2923435"/>
    <lineage>
        <taxon>Bacteria</taxon>
        <taxon>Pseudomonadati</taxon>
        <taxon>Bacteroidota</taxon>
        <taxon>Cytophagia</taxon>
        <taxon>Cytophagales</taxon>
        <taxon>Cyclobacteriaceae</taxon>
        <taxon>Belliella</taxon>
    </lineage>
</organism>
<keyword evidence="14" id="KW-1185">Reference proteome</keyword>
<evidence type="ECO:0000256" key="3">
    <source>
        <dbReference type="ARBA" id="ARBA00003485"/>
    </source>
</evidence>
<reference evidence="13" key="1">
    <citation type="submission" date="2022-03" db="EMBL/GenBank/DDBJ databases">
        <title>De novo assembled genomes of Belliella spp. (Cyclobacteriaceae) strains.</title>
        <authorList>
            <person name="Szabo A."/>
            <person name="Korponai K."/>
            <person name="Felfoldi T."/>
        </authorList>
    </citation>
    <scope>NUCLEOTIDE SEQUENCE</scope>
    <source>
        <strain evidence="13">DSM 111904</strain>
    </source>
</reference>
<evidence type="ECO:0000256" key="9">
    <source>
        <dbReference type="ARBA" id="ARBA00023285"/>
    </source>
</evidence>
<proteinExistence type="predicted"/>
<sequence length="347" mass="38670">MESIIFSSSIKIDLKGFLSRQKYSRLGLIMDSNTFRDCYPLIQDGIPNHDYFVFEAGEVNKTLKTCIEIWEWMTNLGLDRKALMINLGGGVTGDMGGFCASTYKRGIPFINIPTSLLSQVDASVGGKLGVDFNGFKNHIGVFTGPLAVLISDEFLKTLPPEELRSGYAEVLKHGLIQNADYFSSLKVSNWESQDWKTIIEKSVSIKKEVVSKDPKEAGLRKILNFGHTIGHAFESFYLDTDHHLLHGEAIAIGMITEAYLSSFKTGLSKDELKLVSDVLLKVYGKFDFPKEDVSEIINLCSQDKKNEADRINFSLLSSIGRCEYNIPVSPEEIASAITYYQSLTSQS</sequence>
<dbReference type="Pfam" id="PF24621">
    <property type="entry name" value="DHQS_C"/>
    <property type="match status" value="1"/>
</dbReference>
<dbReference type="PANTHER" id="PTHR43622:SF1">
    <property type="entry name" value="3-DEHYDROQUINATE SYNTHASE"/>
    <property type="match status" value="1"/>
</dbReference>
<comment type="cofactor">
    <cofactor evidence="2">
        <name>Co(2+)</name>
        <dbReference type="ChEBI" id="CHEBI:48828"/>
    </cofactor>
</comment>
<comment type="cofactor">
    <cofactor evidence="1">
        <name>NAD(+)</name>
        <dbReference type="ChEBI" id="CHEBI:57540"/>
    </cofactor>
</comment>
<dbReference type="RefSeq" id="WP_241348479.1">
    <property type="nucleotide sequence ID" value="NZ_JAKZGP010000029.1"/>
</dbReference>
<dbReference type="EC" id="4.2.3.4" evidence="10"/>
<dbReference type="SUPFAM" id="SSF56796">
    <property type="entry name" value="Dehydroquinate synthase-like"/>
    <property type="match status" value="1"/>
</dbReference>
<keyword evidence="4" id="KW-0479">Metal-binding</keyword>
<dbReference type="Proteomes" id="UP001165489">
    <property type="component" value="Unassembled WGS sequence"/>
</dbReference>
<dbReference type="NCBIfam" id="TIGR01357">
    <property type="entry name" value="aroB"/>
    <property type="match status" value="1"/>
</dbReference>
<dbReference type="EMBL" id="JAKZGP010000029">
    <property type="protein sequence ID" value="MCH7410112.1"/>
    <property type="molecule type" value="Genomic_DNA"/>
</dbReference>
<evidence type="ECO:0000313" key="14">
    <source>
        <dbReference type="Proteomes" id="UP001165489"/>
    </source>
</evidence>
<accession>A0ABS9V110</accession>
<feature type="domain" description="3-dehydroquinate synthase C-terminal" evidence="12">
    <location>
        <begin position="166"/>
        <end position="306"/>
    </location>
</feature>
<dbReference type="InterPro" id="IPR050071">
    <property type="entry name" value="Dehydroquinate_synthase"/>
</dbReference>
<dbReference type="PANTHER" id="PTHR43622">
    <property type="entry name" value="3-DEHYDROQUINATE SYNTHASE"/>
    <property type="match status" value="1"/>
</dbReference>
<evidence type="ECO:0000256" key="6">
    <source>
        <dbReference type="ARBA" id="ARBA00022833"/>
    </source>
</evidence>